<gene>
    <name evidence="9" type="ORF">PIL02S_05624</name>
</gene>
<feature type="domain" description="Fibronectin type-III" evidence="8">
    <location>
        <begin position="1306"/>
        <end position="1392"/>
    </location>
</feature>
<dbReference type="OrthoDB" id="9804686at2"/>
<keyword evidence="3" id="KW-0063">Aspartyl esterase</keyword>
<dbReference type="InterPro" id="IPR003961">
    <property type="entry name" value="FN3_dom"/>
</dbReference>
<keyword evidence="1" id="KW-0479">Metal-binding</keyword>
<dbReference type="SUPFAM" id="SSF49265">
    <property type="entry name" value="Fibronectin type III"/>
    <property type="match status" value="3"/>
</dbReference>
<dbReference type="PROSITE" id="PS00503">
    <property type="entry name" value="PECTINESTERASE_2"/>
    <property type="match status" value="1"/>
</dbReference>
<feature type="domain" description="Fibronectin type-III" evidence="8">
    <location>
        <begin position="1028"/>
        <end position="1118"/>
    </location>
</feature>
<dbReference type="GO" id="GO:0016829">
    <property type="term" value="F:lyase activity"/>
    <property type="evidence" value="ECO:0007669"/>
    <property type="project" value="UniProtKB-KW"/>
</dbReference>
<dbReference type="GO" id="GO:0030599">
    <property type="term" value="F:pectinesterase activity"/>
    <property type="evidence" value="ECO:0007669"/>
    <property type="project" value="InterPro"/>
</dbReference>
<dbReference type="GO" id="GO:0046872">
    <property type="term" value="F:metal ion binding"/>
    <property type="evidence" value="ECO:0007669"/>
    <property type="project" value="UniProtKB-KW"/>
</dbReference>
<evidence type="ECO:0000256" key="6">
    <source>
        <dbReference type="SAM" id="MobiDB-lite"/>
    </source>
</evidence>
<dbReference type="InterPro" id="IPR013783">
    <property type="entry name" value="Ig-like_fold"/>
</dbReference>
<dbReference type="InterPro" id="IPR052063">
    <property type="entry name" value="Polysaccharide_Lyase_1"/>
</dbReference>
<feature type="region of interest" description="Disordered" evidence="6">
    <location>
        <begin position="1103"/>
        <end position="1134"/>
    </location>
</feature>
<dbReference type="CDD" id="cd00063">
    <property type="entry name" value="FN3"/>
    <property type="match status" value="4"/>
</dbReference>
<evidence type="ECO:0000256" key="1">
    <source>
        <dbReference type="ARBA" id="ARBA00022723"/>
    </source>
</evidence>
<evidence type="ECO:0000256" key="7">
    <source>
        <dbReference type="SAM" id="SignalP"/>
    </source>
</evidence>
<keyword evidence="9" id="KW-0456">Lyase</keyword>
<dbReference type="InterPro" id="IPR036116">
    <property type="entry name" value="FN3_sf"/>
</dbReference>
<dbReference type="RefSeq" id="WP_110822270.1">
    <property type="nucleotide sequence ID" value="NZ_PRLG01000029.1"/>
</dbReference>
<evidence type="ECO:0000313" key="9">
    <source>
        <dbReference type="EMBL" id="PYY26234.1"/>
    </source>
</evidence>
<dbReference type="SUPFAM" id="SSF51126">
    <property type="entry name" value="Pectin lyase-like"/>
    <property type="match status" value="2"/>
</dbReference>
<dbReference type="EMBL" id="PRLG01000029">
    <property type="protein sequence ID" value="PYY26234.1"/>
    <property type="molecule type" value="Genomic_DNA"/>
</dbReference>
<dbReference type="InterPro" id="IPR000070">
    <property type="entry name" value="Pectinesterase_cat"/>
</dbReference>
<evidence type="ECO:0000259" key="8">
    <source>
        <dbReference type="PROSITE" id="PS50853"/>
    </source>
</evidence>
<evidence type="ECO:0000256" key="5">
    <source>
        <dbReference type="PROSITE-ProRule" id="PRU10040"/>
    </source>
</evidence>
<feature type="domain" description="Fibronectin type-III" evidence="8">
    <location>
        <begin position="1121"/>
        <end position="1211"/>
    </location>
</feature>
<sequence>MKRIVSLILIVSMLFSVLPGMAAAEETGDSGMLPAFPGAEGGGMYTTGGRGGAVYEVTTLADSGPGSLREAVSQNDTTVVFKVGGTIHLESPLAITGSNITLAGQTAPGEGITVSDYWTTFQADNIIVRHMRFRLGDKHPSEDDVFGGRYHKNIIIDHCSFTWSVDEVLSMYVNENTTVQWSVIAESMLMTTHQKGRHGYAGIWGGNNTSFHHNIIAHNVSRNPRFAGSPGFNTESYNNVVYNWGFFSAYGGEEGNYNLMNNYYKYGPNTYRSVRDQLFLDVGANTRLHVSGNIVDGYPEITADNWLGVGTLANPESKLESPVVMANPSPMDDAETAYDRVLAEAGAVLPRRDAIDARIVNDVKNRSGQHINSQKEVGGYVEFEEVLSTLADDDHDGMPNDWEIAQGLNPNNASDRNEIHESGYTHLEMYLNSITGNGSANPVTSIDSPANHTIAKEGSSIEIVASASDPDGTISKVEFYQNDIKLGEDDTAPYALSWDNVKDGTHYLTVRAIDDTGTATQSNNVSVHVNKEGSIVPWASTDIGAPGIAGHTQLGALDTDVTVKSSGDIAGTSDHFHYAYQTLEGNGEIVARVDHVTATDDGAESGVMIRESLDASSPFVALMTSYVKGGQKAVHLTRETEGADVSVQEPETFITLPYWVKLVRLGDQVTSLVSKDGADWSVVNAVDFPVSSTVYVGLAADASKPDDEVDKLNTSVFSGAAVQQLDADFPAAPTQLRAEAGPKSVTLSWDEVNHAISYSVFRAEISGGPYTELQSGITSSSYTDMDLTVGKTYYYVVKAVNDKGTSFSSEEAYAVPEGELETIEYIHDDYEGLEVNQTPPGYVVLPDPQDADHRVEVAEVPSGTTGNTSTKSLKLYDNAPGTTQFTRAFQPQFGSFVLETDLMSPSWPGTAYVLQLQNNAGTRTPLSIEMRKPAAPTAEDTYTLVYKKDGVDHKLIDAPANNQWYNLKITGNVAMQKADIYIDNVRVADNIPFQADVLSDGIGRILAKTPGTGKGTIYYDNLRLYVEPVAAPKGLTAQPGNGMVKLNWDEAEGASTYNIKRSTGEESAYEPIASEVAETSYIDDTVVNGRTYHYVVTALGASGESGPSNQVEVTPSEDAVKPEAPEKLEGKSRDTQAELAWQPIEQASHYTVKRSVQAEGPFTSVAAKLTQPSFRDGGLDNGVTYYYVVSATGIGGEGADSAPVAVTPSRALSTPEPVVKPQPNSIEVEWQPIEGAATYQIKRSNDLNGTYEVVAEAQSQTSYTDTGLTNGVPYYYKIIAVNGDTHSLESAPTGARPSADDGTLMSPTGLQAEPEDRGITLTWEGVQGADSYAVKRSDSPDGSFTSVAAEVTETSYTDSGLTNGKTYYYLVTAKNEAGEGMSSVSVFETPAVTLTVASDGSGEFERVQEAIDASPDNATVPTIIRIKDGVYREKLNVPSSKNHLRMIGESREGTILVYGDSASTLDGNGNPLGTSNSYSFRVQTNDFTAEHLTIQNDAGDHAGQAVALLARGDRLVFRDVSLKGWQDTLYVNDGRQYYVDSYIEGDVDFIFGNAAALFENSIIHSLSNGYVTAASTAEGKPGYVFLNSRITAESGLTGNVALGRPWRPNASVVYINSYLDDHISPAGWNNWGNADNEKTARFAEYASYGPGANAKGRSNWSTQLTAGEAEKYLPAKHFAGSDAWNPSVEVSLIHANRDLASLSVNGKPLSGFNSSQKNYEIEVKGGSPLPLVSADAVSGRSDVEVKQAAAVPGQAVVKVTGQDGGVKSYIINFSAETVRDTTAPVLRLKVNKPVLKENANKMETIRVTADATDQGTGVASVKLISITSNQPDKGKGSGNKSPDIQGAAYGTPDFEFKLRAERTGKGKGQDRVYTITYEAADRAGNTSRSSVKVVVKK</sequence>
<evidence type="ECO:0000256" key="4">
    <source>
        <dbReference type="ARBA" id="ARBA00023180"/>
    </source>
</evidence>
<feature type="active site" evidence="5">
    <location>
        <position position="1548"/>
    </location>
</feature>
<dbReference type="Proteomes" id="UP000247459">
    <property type="component" value="Unassembled WGS sequence"/>
</dbReference>
<evidence type="ECO:0000256" key="3">
    <source>
        <dbReference type="ARBA" id="ARBA00023085"/>
    </source>
</evidence>
<feature type="domain" description="Fibronectin type-III" evidence="8">
    <location>
        <begin position="1212"/>
        <end position="1301"/>
    </location>
</feature>
<protein>
    <recommendedName>
        <fullName evidence="8">Fibronectin type-III domain-containing protein</fullName>
    </recommendedName>
</protein>
<evidence type="ECO:0000256" key="2">
    <source>
        <dbReference type="ARBA" id="ARBA00022801"/>
    </source>
</evidence>
<feature type="domain" description="Fibronectin type-III" evidence="8">
    <location>
        <begin position="729"/>
        <end position="819"/>
    </location>
</feature>
<dbReference type="SMART" id="SM00060">
    <property type="entry name" value="FN3"/>
    <property type="match status" value="5"/>
</dbReference>
<dbReference type="Pfam" id="PF00041">
    <property type="entry name" value="fn3"/>
    <property type="match status" value="3"/>
</dbReference>
<feature type="compositionally biased region" description="Basic and acidic residues" evidence="6">
    <location>
        <begin position="1118"/>
        <end position="1134"/>
    </location>
</feature>
<dbReference type="InterPro" id="IPR012334">
    <property type="entry name" value="Pectin_lyas_fold"/>
</dbReference>
<keyword evidence="2" id="KW-0378">Hydrolase</keyword>
<dbReference type="InterPro" id="IPR011050">
    <property type="entry name" value="Pectin_lyase_fold/virulence"/>
</dbReference>
<dbReference type="Pfam" id="PF17957">
    <property type="entry name" value="Big_7"/>
    <property type="match status" value="1"/>
</dbReference>
<feature type="chain" id="PRO_5015966959" description="Fibronectin type-III domain-containing protein" evidence="7">
    <location>
        <begin position="25"/>
        <end position="1897"/>
    </location>
</feature>
<dbReference type="InterPro" id="IPR033131">
    <property type="entry name" value="Pectinesterase_Asp_AS"/>
</dbReference>
<comment type="caution">
    <text evidence="9">The sequence shown here is derived from an EMBL/GenBank/DDBJ whole genome shotgun (WGS) entry which is preliminary data.</text>
</comment>
<keyword evidence="4" id="KW-0325">Glycoprotein</keyword>
<reference evidence="9 10" key="1">
    <citation type="submission" date="2018-01" db="EMBL/GenBank/DDBJ databases">
        <title>Genome sequence of the PGP bacterium Paenibacillus illinoisensis E3.</title>
        <authorList>
            <person name="Rolli E."/>
            <person name="Marasco R."/>
            <person name="Bessem C."/>
            <person name="Michoud G."/>
            <person name="Gaiarsa S."/>
            <person name="Borin S."/>
            <person name="Daffonchio D."/>
        </authorList>
    </citation>
    <scope>NUCLEOTIDE SEQUENCE [LARGE SCALE GENOMIC DNA]</scope>
    <source>
        <strain evidence="9 10">E3</strain>
    </source>
</reference>
<evidence type="ECO:0000313" key="10">
    <source>
        <dbReference type="Proteomes" id="UP000247459"/>
    </source>
</evidence>
<proteinExistence type="predicted"/>
<keyword evidence="7" id="KW-0732">Signal</keyword>
<name>A0A2W0C352_9BACL</name>
<dbReference type="PANTHER" id="PTHR42970:SF1">
    <property type="entry name" value="PECTATE LYASE C-RELATED"/>
    <property type="match status" value="1"/>
</dbReference>
<dbReference type="Gene3D" id="2.60.40.10">
    <property type="entry name" value="Immunoglobulins"/>
    <property type="match status" value="6"/>
</dbReference>
<feature type="signal peptide" evidence="7">
    <location>
        <begin position="1"/>
        <end position="24"/>
    </location>
</feature>
<dbReference type="PANTHER" id="PTHR42970">
    <property type="entry name" value="PECTATE LYASE C-RELATED"/>
    <property type="match status" value="1"/>
</dbReference>
<dbReference type="PROSITE" id="PS50853">
    <property type="entry name" value="FN3"/>
    <property type="match status" value="5"/>
</dbReference>
<organism evidence="9 10">
    <name type="scientific">Paenibacillus illinoisensis</name>
    <dbReference type="NCBI Taxonomy" id="59845"/>
    <lineage>
        <taxon>Bacteria</taxon>
        <taxon>Bacillati</taxon>
        <taxon>Bacillota</taxon>
        <taxon>Bacilli</taxon>
        <taxon>Bacillales</taxon>
        <taxon>Paenibacillaceae</taxon>
        <taxon>Paenibacillus</taxon>
    </lineage>
</organism>
<dbReference type="GO" id="GO:0042545">
    <property type="term" value="P:cell wall modification"/>
    <property type="evidence" value="ECO:0007669"/>
    <property type="project" value="InterPro"/>
</dbReference>
<dbReference type="Pfam" id="PF01095">
    <property type="entry name" value="Pectinesterase"/>
    <property type="match status" value="1"/>
</dbReference>
<feature type="region of interest" description="Disordered" evidence="6">
    <location>
        <begin position="1828"/>
        <end position="1848"/>
    </location>
</feature>
<accession>A0A2W0C352</accession>
<dbReference type="Gene3D" id="2.160.20.10">
    <property type="entry name" value="Single-stranded right-handed beta-helix, Pectin lyase-like"/>
    <property type="match status" value="2"/>
</dbReference>
<dbReference type="Gene3D" id="2.60.120.200">
    <property type="match status" value="1"/>
</dbReference>